<feature type="modified residue" description="N6-(pyridoxal phosphate)lysine" evidence="2 3">
    <location>
        <position position="40"/>
    </location>
</feature>
<evidence type="ECO:0000313" key="6">
    <source>
        <dbReference type="EMBL" id="SDG24615.1"/>
    </source>
</evidence>
<dbReference type="Gene3D" id="3.20.20.10">
    <property type="entry name" value="Alanine racemase"/>
    <property type="match status" value="1"/>
</dbReference>
<dbReference type="OrthoDB" id="9804072at2"/>
<dbReference type="SUPFAM" id="SSF51419">
    <property type="entry name" value="PLP-binding barrel"/>
    <property type="match status" value="1"/>
</dbReference>
<dbReference type="PANTHER" id="PTHR10146">
    <property type="entry name" value="PROLINE SYNTHETASE CO-TRANSCRIBED BACTERIAL HOMOLOG PROTEIN"/>
    <property type="match status" value="1"/>
</dbReference>
<organism evidence="6 7">
    <name type="scientific">Limimonas halophila</name>
    <dbReference type="NCBI Taxonomy" id="1082479"/>
    <lineage>
        <taxon>Bacteria</taxon>
        <taxon>Pseudomonadati</taxon>
        <taxon>Pseudomonadota</taxon>
        <taxon>Alphaproteobacteria</taxon>
        <taxon>Rhodospirillales</taxon>
        <taxon>Rhodovibrionaceae</taxon>
        <taxon>Limimonas</taxon>
    </lineage>
</organism>
<comment type="cofactor">
    <cofactor evidence="3">
        <name>pyridoxal 5'-phosphate</name>
        <dbReference type="ChEBI" id="CHEBI:597326"/>
    </cofactor>
</comment>
<dbReference type="Proteomes" id="UP000199415">
    <property type="component" value="Unassembled WGS sequence"/>
</dbReference>
<feature type="domain" description="Alanine racemase N-terminal" evidence="5">
    <location>
        <begin position="11"/>
        <end position="224"/>
    </location>
</feature>
<dbReference type="CDD" id="cd00635">
    <property type="entry name" value="PLPDE_III_YBL036c_like"/>
    <property type="match status" value="1"/>
</dbReference>
<keyword evidence="7" id="KW-1185">Reference proteome</keyword>
<evidence type="ECO:0000256" key="4">
    <source>
        <dbReference type="RuleBase" id="RU004514"/>
    </source>
</evidence>
<dbReference type="RefSeq" id="WP_090020442.1">
    <property type="nucleotide sequence ID" value="NZ_FNCE01000007.1"/>
</dbReference>
<dbReference type="EMBL" id="FNCE01000007">
    <property type="protein sequence ID" value="SDG24615.1"/>
    <property type="molecule type" value="Genomic_DNA"/>
</dbReference>
<dbReference type="InterPro" id="IPR001608">
    <property type="entry name" value="Ala_racemase_N"/>
</dbReference>
<gene>
    <name evidence="6" type="ORF">SAMN05216241_10783</name>
</gene>
<dbReference type="InterPro" id="IPR029066">
    <property type="entry name" value="PLP-binding_barrel"/>
</dbReference>
<dbReference type="PIRSF" id="PIRSF004848">
    <property type="entry name" value="YBL036c_PLPDEIII"/>
    <property type="match status" value="1"/>
</dbReference>
<comment type="function">
    <text evidence="2">Pyridoxal 5'-phosphate (PLP)-binding protein, which is involved in PLP homeostasis.</text>
</comment>
<accession>A0A1G7SNI1</accession>
<proteinExistence type="inferred from homology"/>
<dbReference type="STRING" id="1082479.SAMN05216241_10783"/>
<dbReference type="GO" id="GO:0030170">
    <property type="term" value="F:pyridoxal phosphate binding"/>
    <property type="evidence" value="ECO:0007669"/>
    <property type="project" value="UniProtKB-UniRule"/>
</dbReference>
<evidence type="ECO:0000256" key="1">
    <source>
        <dbReference type="ARBA" id="ARBA00022898"/>
    </source>
</evidence>
<comment type="similarity">
    <text evidence="2 4">Belongs to the pyridoxal phosphate-binding protein YggS/PROSC family.</text>
</comment>
<evidence type="ECO:0000256" key="3">
    <source>
        <dbReference type="PIRSR" id="PIRSR004848-1"/>
    </source>
</evidence>
<dbReference type="Pfam" id="PF01168">
    <property type="entry name" value="Ala_racemase_N"/>
    <property type="match status" value="1"/>
</dbReference>
<dbReference type="AlphaFoldDB" id="A0A1G7SNI1"/>
<dbReference type="NCBIfam" id="TIGR00044">
    <property type="entry name" value="YggS family pyridoxal phosphate-dependent enzyme"/>
    <property type="match status" value="1"/>
</dbReference>
<evidence type="ECO:0000259" key="5">
    <source>
        <dbReference type="Pfam" id="PF01168"/>
    </source>
</evidence>
<dbReference type="PANTHER" id="PTHR10146:SF14">
    <property type="entry name" value="PYRIDOXAL PHOSPHATE HOMEOSTASIS PROTEIN"/>
    <property type="match status" value="1"/>
</dbReference>
<name>A0A1G7SNI1_9PROT</name>
<keyword evidence="1 2" id="KW-0663">Pyridoxal phosphate</keyword>
<reference evidence="6 7" key="1">
    <citation type="submission" date="2016-10" db="EMBL/GenBank/DDBJ databases">
        <authorList>
            <person name="de Groot N.N."/>
        </authorList>
    </citation>
    <scope>NUCLEOTIDE SEQUENCE [LARGE SCALE GENOMIC DNA]</scope>
    <source>
        <strain evidence="6 7">DSM 25584</strain>
    </source>
</reference>
<evidence type="ECO:0000256" key="2">
    <source>
        <dbReference type="HAMAP-Rule" id="MF_02087"/>
    </source>
</evidence>
<dbReference type="FunFam" id="3.20.20.10:FF:000018">
    <property type="entry name" value="Pyridoxal phosphate homeostasis protein"/>
    <property type="match status" value="1"/>
</dbReference>
<protein>
    <recommendedName>
        <fullName evidence="2">Pyridoxal phosphate homeostasis protein</fullName>
        <shortName evidence="2">PLP homeostasis protein</shortName>
    </recommendedName>
</protein>
<sequence length="225" mass="23952">MSETTPDIAANLAAIHDRIADACRAVGRDPRQVELVAVSKKHPAERVQQALAAGHRVFGENRVQEAQGKYPALRQAHPDLRLHLVGPLQTNKVEDAVATFDVIQTVDRERLARALAKAAAKTGHTPTVYVQVNTGEEPQKAGVAPGDADALVALCRELGLPVAGLMCIPPLDEEPAPHFALLAEIAARLELPALSMGMSGDYETALRLGATCVRVGTAVFGERPE</sequence>
<evidence type="ECO:0000313" key="7">
    <source>
        <dbReference type="Proteomes" id="UP000199415"/>
    </source>
</evidence>
<dbReference type="InterPro" id="IPR011078">
    <property type="entry name" value="PyrdxlP_homeostasis"/>
</dbReference>
<dbReference type="HAMAP" id="MF_02087">
    <property type="entry name" value="PLP_homeostasis"/>
    <property type="match status" value="1"/>
</dbReference>